<protein>
    <submittedName>
        <fullName evidence="1">Uncharacterized protein</fullName>
    </submittedName>
</protein>
<dbReference type="Proteomes" id="UP000186878">
    <property type="component" value="Unassembled WGS sequence"/>
</dbReference>
<dbReference type="AlphaFoldDB" id="A0A1Q8ST74"/>
<organism evidence="1 2">
    <name type="scientific">Salinicola socius</name>
    <dbReference type="NCBI Taxonomy" id="404433"/>
    <lineage>
        <taxon>Bacteria</taxon>
        <taxon>Pseudomonadati</taxon>
        <taxon>Pseudomonadota</taxon>
        <taxon>Gammaproteobacteria</taxon>
        <taxon>Oceanospirillales</taxon>
        <taxon>Halomonadaceae</taxon>
        <taxon>Salinicola</taxon>
    </lineage>
</organism>
<keyword evidence="2" id="KW-1185">Reference proteome</keyword>
<accession>A0A1Q8ST74</accession>
<evidence type="ECO:0000313" key="1">
    <source>
        <dbReference type="EMBL" id="OLO04631.1"/>
    </source>
</evidence>
<sequence length="61" mass="6499">MEVTLGTGAMEVTLDTGAMKETLGSGAMKRALVVGGDERETPFDRSVSTLFEKNRLARPGL</sequence>
<name>A0A1Q8ST74_9GAMM</name>
<comment type="caution">
    <text evidence="1">The sequence shown here is derived from an EMBL/GenBank/DDBJ whole genome shotgun (WGS) entry which is preliminary data.</text>
</comment>
<dbReference type="EMBL" id="MSDO01000009">
    <property type="protein sequence ID" value="OLO04631.1"/>
    <property type="molecule type" value="Genomic_DNA"/>
</dbReference>
<dbReference type="STRING" id="404433.BTW07_07385"/>
<proteinExistence type="predicted"/>
<gene>
    <name evidence="1" type="ORF">BTW07_07385</name>
</gene>
<evidence type="ECO:0000313" key="2">
    <source>
        <dbReference type="Proteomes" id="UP000186878"/>
    </source>
</evidence>
<reference evidence="1 2" key="1">
    <citation type="submission" date="2016-12" db="EMBL/GenBank/DDBJ databases">
        <title>Draft genome sequences of strains Salinicola socius SMB35, Salinicola sp. MH3R3-1 and Chromohalobacter sp. SMB17 from the Verkhnekamsk potash mining region of Russia.</title>
        <authorList>
            <person name="Mavrodi D.V."/>
            <person name="Olsson B.E."/>
            <person name="Korsakova E.S."/>
            <person name="Pyankova A."/>
            <person name="Mavrodi O.V."/>
            <person name="Plotnikova E.G."/>
        </authorList>
    </citation>
    <scope>NUCLEOTIDE SEQUENCE [LARGE SCALE GENOMIC DNA]</scope>
    <source>
        <strain evidence="1 2">SMB35</strain>
    </source>
</reference>